<feature type="region of interest" description="Disordered" evidence="1">
    <location>
        <begin position="1"/>
        <end position="24"/>
    </location>
</feature>
<protein>
    <submittedName>
        <fullName evidence="2">Uncharacterized protein</fullName>
    </submittedName>
</protein>
<sequence>MFGKYFPGEFDVNNREQGKPPKNSRIRNIKHYWMKTMLKHKNSYGQDICQGRGRLGQIGSAEVRRQEEGGRTKTLQLLLWQLAHLAVHGISRVGQLRPWWSPEAQWKQDNRQFRPLNPISTARRFFYASVEISKAHFATNFCNMGKQSLLIAINNN</sequence>
<dbReference type="EMBL" id="CP092863">
    <property type="protein sequence ID" value="UYV62112.1"/>
    <property type="molecule type" value="Genomic_DNA"/>
</dbReference>
<name>A0ABY6JZK1_9ARAC</name>
<proteinExistence type="predicted"/>
<evidence type="ECO:0000313" key="2">
    <source>
        <dbReference type="EMBL" id="UYV62112.1"/>
    </source>
</evidence>
<accession>A0ABY6JZK1</accession>
<dbReference type="Proteomes" id="UP001235939">
    <property type="component" value="Chromosome 01"/>
</dbReference>
<reference evidence="2 3" key="1">
    <citation type="submission" date="2022-01" db="EMBL/GenBank/DDBJ databases">
        <title>A chromosomal length assembly of Cordylochernes scorpioides.</title>
        <authorList>
            <person name="Zeh D."/>
            <person name="Zeh J."/>
        </authorList>
    </citation>
    <scope>NUCLEOTIDE SEQUENCE [LARGE SCALE GENOMIC DNA]</scope>
    <source>
        <strain evidence="2">IN4F17</strain>
        <tissue evidence="2">Whole Body</tissue>
    </source>
</reference>
<evidence type="ECO:0000256" key="1">
    <source>
        <dbReference type="SAM" id="MobiDB-lite"/>
    </source>
</evidence>
<keyword evidence="3" id="KW-1185">Reference proteome</keyword>
<evidence type="ECO:0000313" key="3">
    <source>
        <dbReference type="Proteomes" id="UP001235939"/>
    </source>
</evidence>
<organism evidence="2 3">
    <name type="scientific">Cordylochernes scorpioides</name>
    <dbReference type="NCBI Taxonomy" id="51811"/>
    <lineage>
        <taxon>Eukaryota</taxon>
        <taxon>Metazoa</taxon>
        <taxon>Ecdysozoa</taxon>
        <taxon>Arthropoda</taxon>
        <taxon>Chelicerata</taxon>
        <taxon>Arachnida</taxon>
        <taxon>Pseudoscorpiones</taxon>
        <taxon>Cheliferoidea</taxon>
        <taxon>Chernetidae</taxon>
        <taxon>Cordylochernes</taxon>
    </lineage>
</organism>
<gene>
    <name evidence="2" type="ORF">LAZ67_1007831</name>
</gene>